<name>A0A9D2DLE4_9ACTN</name>
<proteinExistence type="predicted"/>
<gene>
    <name evidence="2" type="ORF">IAA22_08685</name>
</gene>
<dbReference type="InterPro" id="IPR038186">
    <property type="entry name" value="CHAD_dom_sf"/>
</dbReference>
<dbReference type="PANTHER" id="PTHR39339:SF1">
    <property type="entry name" value="CHAD DOMAIN-CONTAINING PROTEIN"/>
    <property type="match status" value="1"/>
</dbReference>
<sequence length="271" mass="30242">MTDVREEIARVLTDACDEVDVRLEAFLANPDDVETIHKLRISIRTLRSLLAFASPFLKCLRHRLLQADLRSVVIETSRLREYDVMLRDVRALGVPCGELPERIGELRDLERNRVVGVMRGRHTRQALARVRRRVESLPWKDSVLERGVTRDDVLAVFDELVRTVDEGYAVVDRADADAVHTLRKRSKRVRYVGESFGALLGERAVAEGARMKGIQDELGDVCDARVNAGMARDLLALGLSDEARGALEALLGRNEGFVEEFVAGTAPGSVD</sequence>
<accession>A0A9D2DLE4</accession>
<organism evidence="2 3">
    <name type="scientific">Candidatus Olsenella stercoravium</name>
    <dbReference type="NCBI Taxonomy" id="2838713"/>
    <lineage>
        <taxon>Bacteria</taxon>
        <taxon>Bacillati</taxon>
        <taxon>Actinomycetota</taxon>
        <taxon>Coriobacteriia</taxon>
        <taxon>Coriobacteriales</taxon>
        <taxon>Atopobiaceae</taxon>
        <taxon>Olsenella</taxon>
    </lineage>
</organism>
<evidence type="ECO:0000313" key="3">
    <source>
        <dbReference type="Proteomes" id="UP000824029"/>
    </source>
</evidence>
<dbReference type="Proteomes" id="UP000824029">
    <property type="component" value="Unassembled WGS sequence"/>
</dbReference>
<reference evidence="2" key="1">
    <citation type="journal article" date="2021" name="PeerJ">
        <title>Extensive microbial diversity within the chicken gut microbiome revealed by metagenomics and culture.</title>
        <authorList>
            <person name="Gilroy R."/>
            <person name="Ravi A."/>
            <person name="Getino M."/>
            <person name="Pursley I."/>
            <person name="Horton D.L."/>
            <person name="Alikhan N.F."/>
            <person name="Baker D."/>
            <person name="Gharbi K."/>
            <person name="Hall N."/>
            <person name="Watson M."/>
            <person name="Adriaenssens E.M."/>
            <person name="Foster-Nyarko E."/>
            <person name="Jarju S."/>
            <person name="Secka A."/>
            <person name="Antonio M."/>
            <person name="Oren A."/>
            <person name="Chaudhuri R.R."/>
            <person name="La Ragione R."/>
            <person name="Hildebrand F."/>
            <person name="Pallen M.J."/>
        </authorList>
    </citation>
    <scope>NUCLEOTIDE SEQUENCE</scope>
    <source>
        <strain evidence="2">ChiHecolR3B27-1887</strain>
    </source>
</reference>
<dbReference type="AlphaFoldDB" id="A0A9D2DLE4"/>
<comment type="caution">
    <text evidence="2">The sequence shown here is derived from an EMBL/GenBank/DDBJ whole genome shotgun (WGS) entry which is preliminary data.</text>
</comment>
<feature type="domain" description="CHAD" evidence="1">
    <location>
        <begin position="1"/>
        <end position="271"/>
    </location>
</feature>
<dbReference type="Gene3D" id="1.40.20.10">
    <property type="entry name" value="CHAD domain"/>
    <property type="match status" value="1"/>
</dbReference>
<dbReference type="InterPro" id="IPR007899">
    <property type="entry name" value="CHAD_dom"/>
</dbReference>
<evidence type="ECO:0000313" key="2">
    <source>
        <dbReference type="EMBL" id="HIZ19166.1"/>
    </source>
</evidence>
<protein>
    <submittedName>
        <fullName evidence="2">CHAD domain-containing protein</fullName>
    </submittedName>
</protein>
<dbReference type="Pfam" id="PF05235">
    <property type="entry name" value="CHAD"/>
    <property type="match status" value="1"/>
</dbReference>
<reference evidence="2" key="2">
    <citation type="submission" date="2021-04" db="EMBL/GenBank/DDBJ databases">
        <authorList>
            <person name="Gilroy R."/>
        </authorList>
    </citation>
    <scope>NUCLEOTIDE SEQUENCE</scope>
    <source>
        <strain evidence="2">ChiHecolR3B27-1887</strain>
    </source>
</reference>
<dbReference type="EMBL" id="DXBZ01000167">
    <property type="protein sequence ID" value="HIZ19166.1"/>
    <property type="molecule type" value="Genomic_DNA"/>
</dbReference>
<evidence type="ECO:0000259" key="1">
    <source>
        <dbReference type="PROSITE" id="PS51708"/>
    </source>
</evidence>
<dbReference type="SMART" id="SM00880">
    <property type="entry name" value="CHAD"/>
    <property type="match status" value="1"/>
</dbReference>
<dbReference type="PANTHER" id="PTHR39339">
    <property type="entry name" value="SLR1444 PROTEIN"/>
    <property type="match status" value="1"/>
</dbReference>
<dbReference type="PROSITE" id="PS51708">
    <property type="entry name" value="CHAD"/>
    <property type="match status" value="1"/>
</dbReference>